<name>D0L1M2_HALNC</name>
<dbReference type="Pfam" id="PF22692">
    <property type="entry name" value="LlgE_F_G_D1"/>
    <property type="match status" value="1"/>
</dbReference>
<keyword evidence="10" id="KW-0282">Flagellum</keyword>
<feature type="domain" description="Flagellar hook protein FlgE/F/G-like D1" evidence="9">
    <location>
        <begin position="81"/>
        <end position="145"/>
    </location>
</feature>
<dbReference type="InterPro" id="IPR053967">
    <property type="entry name" value="LlgE_F_G-like_D1"/>
</dbReference>
<keyword evidence="11" id="KW-1185">Reference proteome</keyword>
<reference evidence="10 11" key="1">
    <citation type="submission" date="2009-10" db="EMBL/GenBank/DDBJ databases">
        <title>Complete sequence of Halothiobacillus neapolitanus c2.</title>
        <authorList>
            <consortium name="US DOE Joint Genome Institute"/>
            <person name="Lucas S."/>
            <person name="Copeland A."/>
            <person name="Lapidus A."/>
            <person name="Glavina del Rio T."/>
            <person name="Tice H."/>
            <person name="Bruce D."/>
            <person name="Goodwin L."/>
            <person name="Pitluck S."/>
            <person name="Davenport K."/>
            <person name="Brettin T."/>
            <person name="Detter J.C."/>
            <person name="Han C."/>
            <person name="Tapia R."/>
            <person name="Larimer F."/>
            <person name="Land M."/>
            <person name="Hauser L."/>
            <person name="Kyrpides N."/>
            <person name="Mikhailova N."/>
            <person name="Kerfeld C."/>
            <person name="Cannon G."/>
            <person name="Heinhort S."/>
        </authorList>
    </citation>
    <scope>NUCLEOTIDE SEQUENCE [LARGE SCALE GENOMIC DNA]</scope>
    <source>
        <strain evidence="11">ATCC 23641 / c2</strain>
    </source>
</reference>
<evidence type="ECO:0000259" key="7">
    <source>
        <dbReference type="Pfam" id="PF00460"/>
    </source>
</evidence>
<dbReference type="EMBL" id="CP001801">
    <property type="protein sequence ID" value="ACX96595.1"/>
    <property type="molecule type" value="Genomic_DNA"/>
</dbReference>
<dbReference type="NCBIfam" id="TIGR02490">
    <property type="entry name" value="flgF"/>
    <property type="match status" value="1"/>
</dbReference>
<evidence type="ECO:0000256" key="1">
    <source>
        <dbReference type="ARBA" id="ARBA00004117"/>
    </source>
</evidence>
<dbReference type="OrthoDB" id="9804559at2"/>
<comment type="subunit">
    <text evidence="4 6">The basal body constitutes a major portion of the flagellar organelle and consists of five rings (E,L,P,S, and M) mounted on a central rod. The rod consists of about 26 subunits of FlgG in the distal portion, and FlgB, FlgC and FlgF are thought to build up the proximal portion of the rod with about 6 subunits each.</text>
</comment>
<dbReference type="Pfam" id="PF06429">
    <property type="entry name" value="Flg_bbr_C"/>
    <property type="match status" value="1"/>
</dbReference>
<comment type="similarity">
    <text evidence="2 6">Belongs to the flagella basal body rod proteins family.</text>
</comment>
<evidence type="ECO:0000256" key="5">
    <source>
        <dbReference type="ARBA" id="ARBA00040228"/>
    </source>
</evidence>
<organism evidence="10 11">
    <name type="scientific">Halothiobacillus neapolitanus (strain ATCC 23641 / DSM 15147 / CIP 104769 / NCIMB 8539 / c2)</name>
    <name type="common">Thiobacillus neapolitanus</name>
    <dbReference type="NCBI Taxonomy" id="555778"/>
    <lineage>
        <taxon>Bacteria</taxon>
        <taxon>Pseudomonadati</taxon>
        <taxon>Pseudomonadota</taxon>
        <taxon>Gammaproteobacteria</taxon>
        <taxon>Chromatiales</taxon>
        <taxon>Halothiobacillaceae</taxon>
        <taxon>Halothiobacillus</taxon>
    </lineage>
</organism>
<evidence type="ECO:0000313" key="11">
    <source>
        <dbReference type="Proteomes" id="UP000009102"/>
    </source>
</evidence>
<dbReference type="InterPro" id="IPR037925">
    <property type="entry name" value="FlgE/F/G-like"/>
</dbReference>
<gene>
    <name evidence="10" type="ordered locus">Hneap_1772</name>
</gene>
<evidence type="ECO:0000313" key="10">
    <source>
        <dbReference type="EMBL" id="ACX96595.1"/>
    </source>
</evidence>
<accession>D0L1M2</accession>
<dbReference type="HOGENOM" id="CLU_013687_1_0_6"/>
<dbReference type="KEGG" id="hna:Hneap_1772"/>
<dbReference type="NCBIfam" id="NF009280">
    <property type="entry name" value="PRK12640.1"/>
    <property type="match status" value="1"/>
</dbReference>
<evidence type="ECO:0000256" key="2">
    <source>
        <dbReference type="ARBA" id="ARBA00009677"/>
    </source>
</evidence>
<evidence type="ECO:0000256" key="4">
    <source>
        <dbReference type="ARBA" id="ARBA00038560"/>
    </source>
</evidence>
<dbReference type="RefSeq" id="WP_012824628.1">
    <property type="nucleotide sequence ID" value="NC_013422.1"/>
</dbReference>
<dbReference type="InterPro" id="IPR010930">
    <property type="entry name" value="Flg_bb/hook_C_dom"/>
</dbReference>
<proteinExistence type="inferred from homology"/>
<evidence type="ECO:0000256" key="3">
    <source>
        <dbReference type="ARBA" id="ARBA00023143"/>
    </source>
</evidence>
<dbReference type="GO" id="GO:0030694">
    <property type="term" value="C:bacterial-type flagellum basal body, rod"/>
    <property type="evidence" value="ECO:0007669"/>
    <property type="project" value="UniProtKB-UniRule"/>
</dbReference>
<dbReference type="SUPFAM" id="SSF117143">
    <property type="entry name" value="Flagellar hook protein flgE"/>
    <property type="match status" value="1"/>
</dbReference>
<dbReference type="InterPro" id="IPR020013">
    <property type="entry name" value="Flagellar_FlgE/F/G"/>
</dbReference>
<dbReference type="AlphaFoldDB" id="D0L1M2"/>
<comment type="subcellular location">
    <subcellularLocation>
        <location evidence="1 6">Bacterial flagellum basal body</location>
    </subcellularLocation>
</comment>
<dbReference type="InterPro" id="IPR001444">
    <property type="entry name" value="Flag_bb_rod_N"/>
</dbReference>
<dbReference type="NCBIfam" id="TIGR03506">
    <property type="entry name" value="FlgEFG_subfam"/>
    <property type="match status" value="1"/>
</dbReference>
<dbReference type="InterPro" id="IPR012836">
    <property type="entry name" value="FlgF"/>
</dbReference>
<dbReference type="Pfam" id="PF00460">
    <property type="entry name" value="Flg_bb_rod"/>
    <property type="match status" value="1"/>
</dbReference>
<protein>
    <recommendedName>
        <fullName evidence="5 6">Flagellar basal-body rod protein FlgF</fullName>
    </recommendedName>
</protein>
<evidence type="ECO:0000259" key="8">
    <source>
        <dbReference type="Pfam" id="PF06429"/>
    </source>
</evidence>
<feature type="domain" description="Flagellar basal-body/hook protein C-terminal" evidence="8">
    <location>
        <begin position="199"/>
        <end position="243"/>
    </location>
</feature>
<dbReference type="PANTHER" id="PTHR30435:SF18">
    <property type="entry name" value="FLAGELLAR BASAL-BODY ROD PROTEIN FLGF"/>
    <property type="match status" value="1"/>
</dbReference>
<dbReference type="Proteomes" id="UP000009102">
    <property type="component" value="Chromosome"/>
</dbReference>
<keyword evidence="10" id="KW-0969">Cilium</keyword>
<dbReference type="GO" id="GO:0071978">
    <property type="term" value="P:bacterial-type flagellum-dependent swarming motility"/>
    <property type="evidence" value="ECO:0007669"/>
    <property type="project" value="TreeGrafter"/>
</dbReference>
<feature type="domain" description="Flagellar basal body rod protein N-terminal" evidence="7">
    <location>
        <begin position="6"/>
        <end position="35"/>
    </location>
</feature>
<evidence type="ECO:0000259" key="9">
    <source>
        <dbReference type="Pfam" id="PF22692"/>
    </source>
</evidence>
<dbReference type="STRING" id="555778.Hneap_1772"/>
<sequence>MDRLAYIAMSGAKQTLLAQSTNANNLANVSTQGFKADLDAFQSMPVYGPGYASRVYAQDERSGTDFAQGPLMTTGRSLDVALKGQGFMAVQAPDGSTAYTRRGDLHISPNGQLQTGTGAPVLGNQGPIAIPPASKIDILGDGTISIIPLGGDVNAPAQIDRIRLVNPPLADLQKRGDGLFALKPNTPVPQPDAAVQVASGVLEGSNVNPVDSMVKMIEYGRLFEMQTKMIKTADANSSAADQLLKFS</sequence>
<keyword evidence="10" id="KW-0966">Cell projection</keyword>
<keyword evidence="3 6" id="KW-0975">Bacterial flagellum</keyword>
<dbReference type="eggNOG" id="COG4787">
    <property type="taxonomic scope" value="Bacteria"/>
</dbReference>
<evidence type="ECO:0000256" key="6">
    <source>
        <dbReference type="RuleBase" id="RU362116"/>
    </source>
</evidence>
<dbReference type="PANTHER" id="PTHR30435">
    <property type="entry name" value="FLAGELLAR PROTEIN"/>
    <property type="match status" value="1"/>
</dbReference>